<organism evidence="2">
    <name type="scientific">marine metagenome</name>
    <dbReference type="NCBI Taxonomy" id="408172"/>
    <lineage>
        <taxon>unclassified sequences</taxon>
        <taxon>metagenomes</taxon>
        <taxon>ecological metagenomes</taxon>
    </lineage>
</organism>
<accession>A0A382HRE6</accession>
<feature type="domain" description="Nucleotidyl transferase" evidence="1">
    <location>
        <begin position="3"/>
        <end position="232"/>
    </location>
</feature>
<dbReference type="PANTHER" id="PTHR22572">
    <property type="entry name" value="SUGAR-1-PHOSPHATE GUANYL TRANSFERASE"/>
    <property type="match status" value="1"/>
</dbReference>
<gene>
    <name evidence="2" type="ORF">METZ01_LOCUS242479</name>
</gene>
<dbReference type="AlphaFoldDB" id="A0A382HRE6"/>
<dbReference type="SUPFAM" id="SSF53448">
    <property type="entry name" value="Nucleotide-diphospho-sugar transferases"/>
    <property type="match status" value="1"/>
</dbReference>
<reference evidence="2" key="1">
    <citation type="submission" date="2018-05" db="EMBL/GenBank/DDBJ databases">
        <authorList>
            <person name="Lanie J.A."/>
            <person name="Ng W.-L."/>
            <person name="Kazmierczak K.M."/>
            <person name="Andrzejewski T.M."/>
            <person name="Davidsen T.M."/>
            <person name="Wayne K.J."/>
            <person name="Tettelin H."/>
            <person name="Glass J.I."/>
            <person name="Rusch D."/>
            <person name="Podicherti R."/>
            <person name="Tsui H.-C.T."/>
            <person name="Winkler M.E."/>
        </authorList>
    </citation>
    <scope>NUCLEOTIDE SEQUENCE</scope>
</reference>
<dbReference type="Gene3D" id="3.90.550.10">
    <property type="entry name" value="Spore Coat Polysaccharide Biosynthesis Protein SpsA, Chain A"/>
    <property type="match status" value="1"/>
</dbReference>
<dbReference type="InterPro" id="IPR029044">
    <property type="entry name" value="Nucleotide-diphossugar_trans"/>
</dbReference>
<protein>
    <recommendedName>
        <fullName evidence="1">Nucleotidyl transferase domain-containing protein</fullName>
    </recommendedName>
</protein>
<dbReference type="CDD" id="cd06915">
    <property type="entry name" value="NTP_transferase_WcbM_like"/>
    <property type="match status" value="1"/>
</dbReference>
<dbReference type="InterPro" id="IPR005835">
    <property type="entry name" value="NTP_transferase_dom"/>
</dbReference>
<evidence type="ECO:0000259" key="1">
    <source>
        <dbReference type="Pfam" id="PF00483"/>
    </source>
</evidence>
<name>A0A382HRE6_9ZZZZ</name>
<dbReference type="Pfam" id="PF00483">
    <property type="entry name" value="NTP_transferase"/>
    <property type="match status" value="1"/>
</dbReference>
<sequence>MEAIILAGGLGTRLRSIVSELPKPLAPIKNKPFLAYLLDFWIAQGVNRFVLSVGYKYETIQNKFGTRYKGAEVDYAVETKPLGTGGGLILSWEKLLSPEPFLILNGDTFFNVNLTDILSQHSNCKADMTLSLFEVSNNKRYGTVVLDKNGFVRSLGKEHKTTGNNFANGGVYLMEPSLLKEYGNHRYKKCSLEDELLPNLLRQKRRVSGFISEGDFIDIGLPEDYRKAEKILSKNYGI</sequence>
<dbReference type="InterPro" id="IPR050486">
    <property type="entry name" value="Mannose-1P_guanyltransferase"/>
</dbReference>
<dbReference type="EMBL" id="UINC01062733">
    <property type="protein sequence ID" value="SVB89625.1"/>
    <property type="molecule type" value="Genomic_DNA"/>
</dbReference>
<evidence type="ECO:0000313" key="2">
    <source>
        <dbReference type="EMBL" id="SVB89625.1"/>
    </source>
</evidence>
<proteinExistence type="predicted"/>